<sequence length="32" mass="3741">MFELLGIIFSVIIALFFAYFLFVVIRSLEEAK</sequence>
<protein>
    <submittedName>
        <fullName evidence="2">Uncharacterized protein</fullName>
    </submittedName>
</protein>
<accession>A0ABY1NKA5</accession>
<reference evidence="2 3" key="1">
    <citation type="submission" date="2017-05" db="EMBL/GenBank/DDBJ databases">
        <authorList>
            <person name="Varghese N."/>
            <person name="Submissions S."/>
        </authorList>
    </citation>
    <scope>NUCLEOTIDE SEQUENCE [LARGE SCALE GENOMIC DNA]</scope>
    <source>
        <strain evidence="2 3">DSM 15522</strain>
    </source>
</reference>
<dbReference type="EMBL" id="FXUB01000002">
    <property type="protein sequence ID" value="SMP11525.1"/>
    <property type="molecule type" value="Genomic_DNA"/>
</dbReference>
<evidence type="ECO:0000313" key="3">
    <source>
        <dbReference type="Proteomes" id="UP001157911"/>
    </source>
</evidence>
<keyword evidence="3" id="KW-1185">Reference proteome</keyword>
<keyword evidence="1" id="KW-0812">Transmembrane</keyword>
<name>A0ABY1NKA5_9BACT</name>
<organism evidence="2 3">
    <name type="scientific">Desulfurobacterium pacificum</name>
    <dbReference type="NCBI Taxonomy" id="240166"/>
    <lineage>
        <taxon>Bacteria</taxon>
        <taxon>Pseudomonadati</taxon>
        <taxon>Aquificota</taxon>
        <taxon>Aquificia</taxon>
        <taxon>Desulfurobacteriales</taxon>
        <taxon>Desulfurobacteriaceae</taxon>
        <taxon>Desulfurobacterium</taxon>
    </lineage>
</organism>
<keyword evidence="1" id="KW-0472">Membrane</keyword>
<proteinExistence type="predicted"/>
<keyword evidence="1" id="KW-1133">Transmembrane helix</keyword>
<dbReference type="Proteomes" id="UP001157911">
    <property type="component" value="Unassembled WGS sequence"/>
</dbReference>
<gene>
    <name evidence="2" type="ORF">SAMN06265339_0935</name>
</gene>
<feature type="transmembrane region" description="Helical" evidence="1">
    <location>
        <begin position="6"/>
        <end position="25"/>
    </location>
</feature>
<evidence type="ECO:0000313" key="2">
    <source>
        <dbReference type="EMBL" id="SMP11525.1"/>
    </source>
</evidence>
<evidence type="ECO:0000256" key="1">
    <source>
        <dbReference type="SAM" id="Phobius"/>
    </source>
</evidence>
<comment type="caution">
    <text evidence="2">The sequence shown here is derived from an EMBL/GenBank/DDBJ whole genome shotgun (WGS) entry which is preliminary data.</text>
</comment>